<evidence type="ECO:0000256" key="5">
    <source>
        <dbReference type="ARBA" id="ARBA00023295"/>
    </source>
</evidence>
<reference evidence="8 9" key="1">
    <citation type="journal article" date="2019" name="Int. J. Syst. Evol. Microbiol.">
        <title>Capsulimonas corticalis gen. nov., sp. nov., an aerobic capsulated bacterium, of a novel bacterial order, Capsulimonadales ord. nov., of the class Armatimonadia of the phylum Armatimonadetes.</title>
        <authorList>
            <person name="Li J."/>
            <person name="Kudo C."/>
            <person name="Tonouchi A."/>
        </authorList>
    </citation>
    <scope>NUCLEOTIDE SEQUENCE [LARGE SCALE GENOMIC DNA]</scope>
    <source>
        <strain evidence="8 9">AX-7</strain>
    </source>
</reference>
<evidence type="ECO:0000256" key="7">
    <source>
        <dbReference type="RuleBase" id="RU361153"/>
    </source>
</evidence>
<keyword evidence="5 7" id="KW-0326">Glycosidase</keyword>
<dbReference type="InterPro" id="IPR035992">
    <property type="entry name" value="Ricin_B-like_lectins"/>
</dbReference>
<dbReference type="RefSeq" id="WP_165864242.1">
    <property type="nucleotide sequence ID" value="NZ_AP025739.1"/>
</dbReference>
<evidence type="ECO:0000313" key="9">
    <source>
        <dbReference type="Proteomes" id="UP000287394"/>
    </source>
</evidence>
<evidence type="ECO:0000313" key="8">
    <source>
        <dbReference type="EMBL" id="BDI34230.1"/>
    </source>
</evidence>
<keyword evidence="6" id="KW-0624">Polysaccharide degradation</keyword>
<dbReference type="SUPFAM" id="SSF50370">
    <property type="entry name" value="Ricin B-like lectins"/>
    <property type="match status" value="1"/>
</dbReference>
<organism evidence="8 9">
    <name type="scientific">Capsulimonas corticalis</name>
    <dbReference type="NCBI Taxonomy" id="2219043"/>
    <lineage>
        <taxon>Bacteria</taxon>
        <taxon>Bacillati</taxon>
        <taxon>Armatimonadota</taxon>
        <taxon>Armatimonadia</taxon>
        <taxon>Capsulimonadales</taxon>
        <taxon>Capsulimonadaceae</taxon>
        <taxon>Capsulimonas</taxon>
    </lineage>
</organism>
<accession>A0A402CWN2</accession>
<dbReference type="InterPro" id="IPR001547">
    <property type="entry name" value="Glyco_hydro_5"/>
</dbReference>
<dbReference type="Pfam" id="PF00150">
    <property type="entry name" value="Cellulase"/>
    <property type="match status" value="1"/>
</dbReference>
<comment type="similarity">
    <text evidence="1 7">Belongs to the glycosyl hydrolase 5 (cellulase A) family.</text>
</comment>
<dbReference type="SMART" id="SM00458">
    <property type="entry name" value="RICIN"/>
    <property type="match status" value="1"/>
</dbReference>
<keyword evidence="3" id="KW-0136">Cellulose degradation</keyword>
<protein>
    <submittedName>
        <fullName evidence="8">Uncharacterized protein</fullName>
    </submittedName>
</protein>
<dbReference type="PANTHER" id="PTHR31297:SF41">
    <property type="entry name" value="ENDOGLUCANASE, PUTATIVE (AFU_ORTHOLOGUE AFUA_5G01830)-RELATED"/>
    <property type="match status" value="1"/>
</dbReference>
<dbReference type="KEGG" id="ccot:CCAX7_62810"/>
<dbReference type="InterPro" id="IPR050386">
    <property type="entry name" value="Glycosyl_hydrolase_5"/>
</dbReference>
<dbReference type="GO" id="GO:0008422">
    <property type="term" value="F:beta-glucosidase activity"/>
    <property type="evidence" value="ECO:0007669"/>
    <property type="project" value="TreeGrafter"/>
</dbReference>
<dbReference type="GO" id="GO:0030245">
    <property type="term" value="P:cellulose catabolic process"/>
    <property type="evidence" value="ECO:0007669"/>
    <property type="project" value="UniProtKB-KW"/>
</dbReference>
<dbReference type="GO" id="GO:0009986">
    <property type="term" value="C:cell surface"/>
    <property type="evidence" value="ECO:0007669"/>
    <property type="project" value="TreeGrafter"/>
</dbReference>
<evidence type="ECO:0000256" key="6">
    <source>
        <dbReference type="ARBA" id="ARBA00023326"/>
    </source>
</evidence>
<evidence type="ECO:0000256" key="4">
    <source>
        <dbReference type="ARBA" id="ARBA00023277"/>
    </source>
</evidence>
<dbReference type="Pfam" id="PF14200">
    <property type="entry name" value="RicinB_lectin_2"/>
    <property type="match status" value="2"/>
</dbReference>
<dbReference type="InterPro" id="IPR017853">
    <property type="entry name" value="GH"/>
</dbReference>
<keyword evidence="4" id="KW-0119">Carbohydrate metabolism</keyword>
<proteinExistence type="inferred from homology"/>
<evidence type="ECO:0000256" key="1">
    <source>
        <dbReference type="ARBA" id="ARBA00005641"/>
    </source>
</evidence>
<dbReference type="Gene3D" id="3.20.20.80">
    <property type="entry name" value="Glycosidases"/>
    <property type="match status" value="1"/>
</dbReference>
<dbReference type="Gene3D" id="2.80.10.50">
    <property type="match status" value="3"/>
</dbReference>
<dbReference type="InterPro" id="IPR000772">
    <property type="entry name" value="Ricin_B_lectin"/>
</dbReference>
<sequence>MKTHTHKSKIASFATIAALLTIPTAAFAQLPNPTYGWNLGNTMEATCGVGCWSPQPTQALINSVASSGFNTVRIPCAWDTHANQSTYQIDAAYMAQVKQVVDWCYARGLTVIINDHWDGGWLDSNLSGTVKPTISAKMNAYWTQIATTFAGYDNHLLFAAANEPPVDNSAKMSELMSYYQTFVNAVRAKGGNNSSRWLVVQGPSADIDKTNTLMTSLPSDPTPGRLMVEIHYYTPYQFTLMDGDASWGTMFYFWGQGYHSTTNPSRNSTWAEESYTDAEFQKMQTQFTSKGIPVVIGEFRAEGKGGLSDPDKSLNRASTTYWDKYVVTSAHNHGMAPICWDTSGQLFDWTTGAVQDQAQISPLTGGLALPPPTNTLIPNGTYTIVGVQSGKALDDPSWSSTDGAQMDIYTVNGGNNQKWTLTNLGNNVVKLINVFSGKALEVNGWSGSNGAAVDQWASSGGANQQWVVCPAAPGVYNLKNVNSGKILEVYGASAANGATVDQWSAGEGAHQQWKFQ</sequence>
<dbReference type="AlphaFoldDB" id="A0A402CWN2"/>
<name>A0A402CWN2_9BACT</name>
<dbReference type="EMBL" id="AP025739">
    <property type="protein sequence ID" value="BDI34230.1"/>
    <property type="molecule type" value="Genomic_DNA"/>
</dbReference>
<dbReference type="PANTHER" id="PTHR31297">
    <property type="entry name" value="GLUCAN ENDO-1,6-BETA-GLUCOSIDASE B"/>
    <property type="match status" value="1"/>
</dbReference>
<dbReference type="Proteomes" id="UP000287394">
    <property type="component" value="Chromosome"/>
</dbReference>
<dbReference type="CDD" id="cd00161">
    <property type="entry name" value="beta-trefoil_Ricin-like"/>
    <property type="match status" value="1"/>
</dbReference>
<keyword evidence="9" id="KW-1185">Reference proteome</keyword>
<gene>
    <name evidence="8" type="ORF">CCAX7_62810</name>
</gene>
<evidence type="ECO:0000256" key="3">
    <source>
        <dbReference type="ARBA" id="ARBA00023001"/>
    </source>
</evidence>
<dbReference type="SUPFAM" id="SSF51445">
    <property type="entry name" value="(Trans)glycosidases"/>
    <property type="match status" value="1"/>
</dbReference>
<keyword evidence="2 7" id="KW-0378">Hydrolase</keyword>
<dbReference type="GO" id="GO:0005576">
    <property type="term" value="C:extracellular region"/>
    <property type="evidence" value="ECO:0007669"/>
    <property type="project" value="TreeGrafter"/>
</dbReference>
<dbReference type="PROSITE" id="PS50231">
    <property type="entry name" value="RICIN_B_LECTIN"/>
    <property type="match status" value="1"/>
</dbReference>
<evidence type="ECO:0000256" key="2">
    <source>
        <dbReference type="ARBA" id="ARBA00022801"/>
    </source>
</evidence>